<reference evidence="8" key="1">
    <citation type="submission" date="2018-01" db="EMBL/GenBank/DDBJ databases">
        <authorList>
            <person name="Mao J.F."/>
        </authorList>
    </citation>
    <scope>NUCLEOTIDE SEQUENCE</scope>
    <source>
        <strain evidence="8">Huo1</strain>
        <tissue evidence="8">Leaf</tissue>
    </source>
</reference>
<dbReference type="Proteomes" id="UP000298416">
    <property type="component" value="Unassembled WGS sequence"/>
</dbReference>
<dbReference type="Pfam" id="PF00319">
    <property type="entry name" value="SRF-TF"/>
    <property type="match status" value="1"/>
</dbReference>
<evidence type="ECO:0000259" key="7">
    <source>
        <dbReference type="PROSITE" id="PS50066"/>
    </source>
</evidence>
<feature type="region of interest" description="Disordered" evidence="6">
    <location>
        <begin position="204"/>
        <end position="254"/>
    </location>
</feature>
<reference evidence="8" key="2">
    <citation type="submission" date="2020-08" db="EMBL/GenBank/DDBJ databases">
        <title>Plant Genome Project.</title>
        <authorList>
            <person name="Zhang R.-G."/>
        </authorList>
    </citation>
    <scope>NUCLEOTIDE SEQUENCE</scope>
    <source>
        <strain evidence="8">Huo1</strain>
        <tissue evidence="8">Leaf</tissue>
    </source>
</reference>
<gene>
    <name evidence="8" type="ORF">SASPL_129461</name>
</gene>
<evidence type="ECO:0000256" key="1">
    <source>
        <dbReference type="ARBA" id="ARBA00004123"/>
    </source>
</evidence>
<organism evidence="8">
    <name type="scientific">Salvia splendens</name>
    <name type="common">Scarlet sage</name>
    <dbReference type="NCBI Taxonomy" id="180675"/>
    <lineage>
        <taxon>Eukaryota</taxon>
        <taxon>Viridiplantae</taxon>
        <taxon>Streptophyta</taxon>
        <taxon>Embryophyta</taxon>
        <taxon>Tracheophyta</taxon>
        <taxon>Spermatophyta</taxon>
        <taxon>Magnoliopsida</taxon>
        <taxon>eudicotyledons</taxon>
        <taxon>Gunneridae</taxon>
        <taxon>Pentapetalae</taxon>
        <taxon>asterids</taxon>
        <taxon>lamiids</taxon>
        <taxon>Lamiales</taxon>
        <taxon>Lamiaceae</taxon>
        <taxon>Nepetoideae</taxon>
        <taxon>Mentheae</taxon>
        <taxon>Salviinae</taxon>
        <taxon>Salvia</taxon>
        <taxon>Salvia subgen. Calosphace</taxon>
        <taxon>core Calosphace</taxon>
    </lineage>
</organism>
<protein>
    <recommendedName>
        <fullName evidence="7">MADS-box domain-containing protein</fullName>
    </recommendedName>
</protein>
<keyword evidence="4" id="KW-0804">Transcription</keyword>
<keyword evidence="5" id="KW-0539">Nucleus</keyword>
<dbReference type="EMBL" id="PNBA02000010">
    <property type="protein sequence ID" value="KAG6411380.1"/>
    <property type="molecule type" value="Genomic_DNA"/>
</dbReference>
<dbReference type="PANTHER" id="PTHR34059">
    <property type="entry name" value="EXPRESSED PROTEIN"/>
    <property type="match status" value="1"/>
</dbReference>
<accession>A0A8X8XFT6</accession>
<dbReference type="GO" id="GO:0003677">
    <property type="term" value="F:DNA binding"/>
    <property type="evidence" value="ECO:0007669"/>
    <property type="project" value="UniProtKB-KW"/>
</dbReference>
<dbReference type="AlphaFoldDB" id="A0A8X8XFT6"/>
<proteinExistence type="predicted"/>
<evidence type="ECO:0000256" key="2">
    <source>
        <dbReference type="ARBA" id="ARBA00023015"/>
    </source>
</evidence>
<name>A0A8X8XFT6_SALSN</name>
<dbReference type="SUPFAM" id="SSF55455">
    <property type="entry name" value="SRF-like"/>
    <property type="match status" value="1"/>
</dbReference>
<evidence type="ECO:0000256" key="5">
    <source>
        <dbReference type="ARBA" id="ARBA00023242"/>
    </source>
</evidence>
<dbReference type="SMART" id="SM00432">
    <property type="entry name" value="MADS"/>
    <property type="match status" value="1"/>
</dbReference>
<keyword evidence="3" id="KW-0238">DNA-binding</keyword>
<dbReference type="PRINTS" id="PR00404">
    <property type="entry name" value="MADSDOMAIN"/>
</dbReference>
<dbReference type="GO" id="GO:0005634">
    <property type="term" value="C:nucleus"/>
    <property type="evidence" value="ECO:0007669"/>
    <property type="project" value="UniProtKB-SubCell"/>
</dbReference>
<comment type="caution">
    <text evidence="8">The sequence shown here is derived from an EMBL/GenBank/DDBJ whole genome shotgun (WGS) entry which is preliminary data.</text>
</comment>
<sequence length="254" mass="28752">MENSNGTKTPGRRKIPMRKIENKSSLQVAFTKRRGRLFRKATELSILCGAEVAILVQSPAQKLYAFGHPALIDRIDPISRRRCDDGSRQHLVLRRTTSTQTAPDFFNQTFHSTSWELLQLIFVGIAVSYGLLSKNNDIEPHKDNYKIDNAQLYLSKLLQVSSVFDDESESESVIEENKFEALNSQYHRDETVVVVEEQNDAVSQSSRKPLLLPVRSLNHPLPNPNSRAGEAEEEKEVLRSPIPWRSRPGRSGDG</sequence>
<feature type="domain" description="MADS-box" evidence="7">
    <location>
        <begin position="10"/>
        <end position="70"/>
    </location>
</feature>
<dbReference type="PROSITE" id="PS50066">
    <property type="entry name" value="MADS_BOX_2"/>
    <property type="match status" value="1"/>
</dbReference>
<dbReference type="Gene3D" id="3.40.1810.10">
    <property type="entry name" value="Transcription factor, MADS-box"/>
    <property type="match status" value="1"/>
</dbReference>
<evidence type="ECO:0000313" key="9">
    <source>
        <dbReference type="Proteomes" id="UP000298416"/>
    </source>
</evidence>
<keyword evidence="2" id="KW-0805">Transcription regulation</keyword>
<evidence type="ECO:0000256" key="6">
    <source>
        <dbReference type="SAM" id="MobiDB-lite"/>
    </source>
</evidence>
<keyword evidence="9" id="KW-1185">Reference proteome</keyword>
<dbReference type="PANTHER" id="PTHR34059:SF1">
    <property type="entry name" value="EXPRESSED PROTEIN"/>
    <property type="match status" value="1"/>
</dbReference>
<evidence type="ECO:0000256" key="4">
    <source>
        <dbReference type="ARBA" id="ARBA00023163"/>
    </source>
</evidence>
<evidence type="ECO:0000256" key="3">
    <source>
        <dbReference type="ARBA" id="ARBA00023125"/>
    </source>
</evidence>
<dbReference type="InterPro" id="IPR002100">
    <property type="entry name" value="TF_MADSbox"/>
</dbReference>
<dbReference type="GO" id="GO:0046983">
    <property type="term" value="F:protein dimerization activity"/>
    <property type="evidence" value="ECO:0007669"/>
    <property type="project" value="InterPro"/>
</dbReference>
<comment type="subcellular location">
    <subcellularLocation>
        <location evidence="1">Nucleus</location>
    </subcellularLocation>
</comment>
<evidence type="ECO:0000313" key="8">
    <source>
        <dbReference type="EMBL" id="KAG6411380.1"/>
    </source>
</evidence>
<dbReference type="InterPro" id="IPR036879">
    <property type="entry name" value="TF_MADSbox_sf"/>
</dbReference>